<reference evidence="7" key="1">
    <citation type="journal article" date="2019" name="Int. J. Syst. Evol. Microbiol.">
        <title>The Global Catalogue of Microorganisms (GCM) 10K type strain sequencing project: providing services to taxonomists for standard genome sequencing and annotation.</title>
        <authorList>
            <consortium name="The Broad Institute Genomics Platform"/>
            <consortium name="The Broad Institute Genome Sequencing Center for Infectious Disease"/>
            <person name="Wu L."/>
            <person name="Ma J."/>
        </authorList>
    </citation>
    <scope>NUCLEOTIDE SEQUENCE [LARGE SCALE GENOMIC DNA]</scope>
    <source>
        <strain evidence="7">CGMCC 4.7682</strain>
    </source>
</reference>
<dbReference type="GO" id="GO:0016874">
    <property type="term" value="F:ligase activity"/>
    <property type="evidence" value="ECO:0007669"/>
    <property type="project" value="UniProtKB-KW"/>
</dbReference>
<dbReference type="InterPro" id="IPR016185">
    <property type="entry name" value="PreATP-grasp_dom_sf"/>
</dbReference>
<dbReference type="EMBL" id="JBHRWI010000074">
    <property type="protein sequence ID" value="MFC3517093.1"/>
    <property type="molecule type" value="Genomic_DNA"/>
</dbReference>
<evidence type="ECO:0000313" key="6">
    <source>
        <dbReference type="EMBL" id="MFC3517093.1"/>
    </source>
</evidence>
<proteinExistence type="predicted"/>
<evidence type="ECO:0000259" key="5">
    <source>
        <dbReference type="PROSITE" id="PS50975"/>
    </source>
</evidence>
<dbReference type="PANTHER" id="PTHR21621">
    <property type="entry name" value="RIBOSOMAL PROTEIN S6 MODIFICATION PROTEIN"/>
    <property type="match status" value="1"/>
</dbReference>
<evidence type="ECO:0000313" key="7">
    <source>
        <dbReference type="Proteomes" id="UP001595764"/>
    </source>
</evidence>
<dbReference type="Proteomes" id="UP001595764">
    <property type="component" value="Unassembled WGS sequence"/>
</dbReference>
<name>A0ABV7QXX7_9PSEU</name>
<dbReference type="InterPro" id="IPR004666">
    <property type="entry name" value="Rp_bS6_RimK/Lys_biosynth_LsyX"/>
</dbReference>
<dbReference type="InterPro" id="IPR013651">
    <property type="entry name" value="ATP-grasp_RimK-type"/>
</dbReference>
<feature type="domain" description="ATP-grasp" evidence="5">
    <location>
        <begin position="95"/>
        <end position="279"/>
    </location>
</feature>
<keyword evidence="6" id="KW-0436">Ligase</keyword>
<evidence type="ECO:0000256" key="3">
    <source>
        <dbReference type="ARBA" id="ARBA00022840"/>
    </source>
</evidence>
<keyword evidence="3 4" id="KW-0067">ATP-binding</keyword>
<dbReference type="Gene3D" id="3.30.470.20">
    <property type="entry name" value="ATP-grasp fold, B domain"/>
    <property type="match status" value="1"/>
</dbReference>
<protein>
    <submittedName>
        <fullName evidence="6">RimK family alpha-L-glutamate ligase</fullName>
    </submittedName>
</protein>
<dbReference type="Pfam" id="PF22626">
    <property type="entry name" value="LysX_preATP_grasp"/>
    <property type="match status" value="1"/>
</dbReference>
<dbReference type="InterPro" id="IPR011761">
    <property type="entry name" value="ATP-grasp"/>
</dbReference>
<organism evidence="6 7">
    <name type="scientific">Amycolatopsis halotolerans</name>
    <dbReference type="NCBI Taxonomy" id="330083"/>
    <lineage>
        <taxon>Bacteria</taxon>
        <taxon>Bacillati</taxon>
        <taxon>Actinomycetota</taxon>
        <taxon>Actinomycetes</taxon>
        <taxon>Pseudonocardiales</taxon>
        <taxon>Pseudonocardiaceae</taxon>
        <taxon>Amycolatopsis</taxon>
    </lineage>
</organism>
<dbReference type="InterPro" id="IPR054562">
    <property type="entry name" value="LysX/ArgX_preATP_grasp"/>
</dbReference>
<dbReference type="InterPro" id="IPR013815">
    <property type="entry name" value="ATP_grasp_subdomain_1"/>
</dbReference>
<evidence type="ECO:0000256" key="2">
    <source>
        <dbReference type="ARBA" id="ARBA00022741"/>
    </source>
</evidence>
<accession>A0ABV7QXX7</accession>
<gene>
    <name evidence="6" type="ORF">ACFORO_43510</name>
</gene>
<sequence>MNAAALGIVLSVVRYEERRLLSEMDGRGLSVHRLDPRAVSFAPEQIAQLPGMTVLNREISAQRALLMAETLEAFGAFPVNDAAASRICGSKWSTYLQLRQSGIPTPTTLLAQTPEAGLLAIEAIGYPAVVKPLGSSWGKRVSLITDRYAAEAVLEHCAELPSAAMRTAIVQEAVRPGSPDLRGIVVDGDFLGAIVRSGTDWRNNVARGAAVELLAPDDEVRRLCLEATAAVGARVASVDLVEGADGRRLVLEVNSRPEFRGFESATGVDVAARIVDLCAGGVLEEKESA</sequence>
<evidence type="ECO:0000256" key="4">
    <source>
        <dbReference type="PROSITE-ProRule" id="PRU00409"/>
    </source>
</evidence>
<dbReference type="Gene3D" id="3.40.50.20">
    <property type="match status" value="1"/>
</dbReference>
<dbReference type="SUPFAM" id="SSF56059">
    <property type="entry name" value="Glutathione synthetase ATP-binding domain-like"/>
    <property type="match status" value="1"/>
</dbReference>
<comment type="caution">
    <text evidence="6">The sequence shown here is derived from an EMBL/GenBank/DDBJ whole genome shotgun (WGS) entry which is preliminary data.</text>
</comment>
<dbReference type="RefSeq" id="WP_377873911.1">
    <property type="nucleotide sequence ID" value="NZ_JBHMAY010000061.1"/>
</dbReference>
<dbReference type="SUPFAM" id="SSF52440">
    <property type="entry name" value="PreATP-grasp domain"/>
    <property type="match status" value="1"/>
</dbReference>
<keyword evidence="1" id="KW-0479">Metal-binding</keyword>
<dbReference type="PROSITE" id="PS50975">
    <property type="entry name" value="ATP_GRASP"/>
    <property type="match status" value="1"/>
</dbReference>
<keyword evidence="7" id="KW-1185">Reference proteome</keyword>
<dbReference type="Pfam" id="PF08443">
    <property type="entry name" value="RimK"/>
    <property type="match status" value="1"/>
</dbReference>
<dbReference type="NCBIfam" id="TIGR00768">
    <property type="entry name" value="rimK_fam"/>
    <property type="match status" value="1"/>
</dbReference>
<evidence type="ECO:0000256" key="1">
    <source>
        <dbReference type="ARBA" id="ARBA00022723"/>
    </source>
</evidence>
<dbReference type="Gene3D" id="3.30.1490.20">
    <property type="entry name" value="ATP-grasp fold, A domain"/>
    <property type="match status" value="1"/>
</dbReference>
<dbReference type="PANTHER" id="PTHR21621:SF0">
    <property type="entry name" value="BETA-CITRYLGLUTAMATE SYNTHASE B-RELATED"/>
    <property type="match status" value="1"/>
</dbReference>
<keyword evidence="2 4" id="KW-0547">Nucleotide-binding</keyword>